<keyword evidence="1" id="KW-1133">Transmembrane helix</keyword>
<keyword evidence="3" id="KW-1185">Reference proteome</keyword>
<proteinExistence type="predicted"/>
<evidence type="ECO:0000313" key="3">
    <source>
        <dbReference type="Proteomes" id="UP000774935"/>
    </source>
</evidence>
<gene>
    <name evidence="2" type="ORF">KYK27_06445</name>
</gene>
<organism evidence="2 3">
    <name type="scientific">Pontibacter populi</name>
    <dbReference type="NCBI Taxonomy" id="890055"/>
    <lineage>
        <taxon>Bacteria</taxon>
        <taxon>Pseudomonadati</taxon>
        <taxon>Bacteroidota</taxon>
        <taxon>Cytophagia</taxon>
        <taxon>Cytophagales</taxon>
        <taxon>Hymenobacteraceae</taxon>
        <taxon>Pontibacter</taxon>
    </lineage>
</organism>
<name>A0ABS6XAK8_9BACT</name>
<keyword evidence="1" id="KW-0472">Membrane</keyword>
<keyword evidence="1" id="KW-0812">Transmembrane</keyword>
<evidence type="ECO:0000313" key="2">
    <source>
        <dbReference type="EMBL" id="MBW3364674.1"/>
    </source>
</evidence>
<reference evidence="2 3" key="1">
    <citation type="submission" date="2021-07" db="EMBL/GenBank/DDBJ databases">
        <authorList>
            <person name="Kim M.K."/>
        </authorList>
    </citation>
    <scope>NUCLEOTIDE SEQUENCE [LARGE SCALE GENOMIC DNA]</scope>
    <source>
        <strain evidence="2 3">HLY7-15</strain>
    </source>
</reference>
<evidence type="ECO:0000256" key="1">
    <source>
        <dbReference type="SAM" id="Phobius"/>
    </source>
</evidence>
<accession>A0ABS6XAK8</accession>
<comment type="caution">
    <text evidence="2">The sequence shown here is derived from an EMBL/GenBank/DDBJ whole genome shotgun (WGS) entry which is preliminary data.</text>
</comment>
<dbReference type="RefSeq" id="WP_199109142.1">
    <property type="nucleotide sequence ID" value="NZ_JAHWXQ010000001.1"/>
</dbReference>
<feature type="transmembrane region" description="Helical" evidence="1">
    <location>
        <begin position="35"/>
        <end position="57"/>
    </location>
</feature>
<sequence length="62" mass="7028">MKFQYLFLLILLLVADIFAYTEVVALIRLPSDASVIVGLLLLVLLIVVNFIVIRYTLSKFKA</sequence>
<protein>
    <submittedName>
        <fullName evidence="2">Uncharacterized protein</fullName>
    </submittedName>
</protein>
<dbReference type="EMBL" id="JAHWXQ010000001">
    <property type="protein sequence ID" value="MBW3364674.1"/>
    <property type="molecule type" value="Genomic_DNA"/>
</dbReference>
<dbReference type="Proteomes" id="UP000774935">
    <property type="component" value="Unassembled WGS sequence"/>
</dbReference>